<dbReference type="Proteomes" id="UP000316626">
    <property type="component" value="Unassembled WGS sequence"/>
</dbReference>
<accession>A0A544TVB6</accession>
<protein>
    <submittedName>
        <fullName evidence="1">Uncharacterized protein</fullName>
    </submittedName>
</protein>
<evidence type="ECO:0000313" key="2">
    <source>
        <dbReference type="Proteomes" id="UP000316626"/>
    </source>
</evidence>
<sequence>MKLEHTIKFTFQMENDNGQLVVKGEIEGESEVPNYDDLKFQGIIALLNSIDQQNFSESGNHPLFKHYIDEIEETISEIIKHNQFQGKSECRDGL</sequence>
<dbReference type="AlphaFoldDB" id="A0A544TVB6"/>
<dbReference type="EMBL" id="VDGI01000001">
    <property type="protein sequence ID" value="TQR21398.1"/>
    <property type="molecule type" value="Genomic_DNA"/>
</dbReference>
<dbReference type="OrthoDB" id="2927243at2"/>
<gene>
    <name evidence="1" type="ORF">FG384_00040</name>
</gene>
<dbReference type="RefSeq" id="WP_142640526.1">
    <property type="nucleotide sequence ID" value="NZ_VDGI01000001.1"/>
</dbReference>
<proteinExistence type="predicted"/>
<name>A0A544TVB6_9BACI</name>
<organism evidence="1 2">
    <name type="scientific">Psychrobacillus vulpis</name>
    <dbReference type="NCBI Taxonomy" id="2325572"/>
    <lineage>
        <taxon>Bacteria</taxon>
        <taxon>Bacillati</taxon>
        <taxon>Bacillota</taxon>
        <taxon>Bacilli</taxon>
        <taxon>Bacillales</taxon>
        <taxon>Bacillaceae</taxon>
        <taxon>Psychrobacillus</taxon>
    </lineage>
</organism>
<comment type="caution">
    <text evidence="1">The sequence shown here is derived from an EMBL/GenBank/DDBJ whole genome shotgun (WGS) entry which is preliminary data.</text>
</comment>
<evidence type="ECO:0000313" key="1">
    <source>
        <dbReference type="EMBL" id="TQR21398.1"/>
    </source>
</evidence>
<reference evidence="1 2" key="1">
    <citation type="submission" date="2019-06" db="EMBL/GenBank/DDBJ databases">
        <title>Psychrobacillus vulpis sp. nov., a new species isolated from feces of a red fox that inhabits in The Tablas de Daimiel Natural Park, Albacete, Spain.</title>
        <authorList>
            <person name="Rodriguez M."/>
            <person name="Reina J.C."/>
            <person name="Bejar V."/>
            <person name="Llamas I."/>
        </authorList>
    </citation>
    <scope>NUCLEOTIDE SEQUENCE [LARGE SCALE GENOMIC DNA]</scope>
    <source>
        <strain evidence="1 2">Z8</strain>
    </source>
</reference>
<keyword evidence="2" id="KW-1185">Reference proteome</keyword>